<dbReference type="EMBL" id="JBHTJZ010000067">
    <property type="protein sequence ID" value="MFD0961840.1"/>
    <property type="molecule type" value="Genomic_DNA"/>
</dbReference>
<dbReference type="Gene3D" id="3.40.30.10">
    <property type="entry name" value="Glutaredoxin"/>
    <property type="match status" value="1"/>
</dbReference>
<evidence type="ECO:0000313" key="1">
    <source>
        <dbReference type="EMBL" id="MFD0961840.1"/>
    </source>
</evidence>
<comment type="caution">
    <text evidence="1">The sequence shown here is derived from an EMBL/GenBank/DDBJ whole genome shotgun (WGS) entry which is preliminary data.</text>
</comment>
<keyword evidence="2" id="KW-1185">Reference proteome</keyword>
<sequence length="188" mass="21264">MSKSIADKLGKGISPQQFLDGMTKNKEQFVDWMEQFNWPSSDDREFFESLNNRDDLRCLILMAEWCGDVVRNVPAVFGALEVSGIPTEVLIMEDHLDTMDQFLTMGGRGIPIVIFADTGGAVLGQWGPRPKHVQEAMIAFKTANPDREAADYQEKLAETRQEIMRRYGDGPGYQADVVQELRELLESF</sequence>
<reference evidence="2" key="1">
    <citation type="journal article" date="2019" name="Int. J. Syst. Evol. Microbiol.">
        <title>The Global Catalogue of Microorganisms (GCM) 10K type strain sequencing project: providing services to taxonomists for standard genome sequencing and annotation.</title>
        <authorList>
            <consortium name="The Broad Institute Genomics Platform"/>
            <consortium name="The Broad Institute Genome Sequencing Center for Infectious Disease"/>
            <person name="Wu L."/>
            <person name="Ma J."/>
        </authorList>
    </citation>
    <scope>NUCLEOTIDE SEQUENCE [LARGE SCALE GENOMIC DNA]</scope>
    <source>
        <strain evidence="2">CCUG 59129</strain>
    </source>
</reference>
<dbReference type="Pfam" id="PF14595">
    <property type="entry name" value="Thioredoxin_9"/>
    <property type="match status" value="1"/>
</dbReference>
<name>A0ABW3HW96_9BACL</name>
<protein>
    <submittedName>
        <fullName evidence="1">Thioredoxin family protein</fullName>
    </submittedName>
</protein>
<dbReference type="Proteomes" id="UP001596989">
    <property type="component" value="Unassembled WGS sequence"/>
</dbReference>
<gene>
    <name evidence="1" type="ORF">ACFQ2I_21080</name>
</gene>
<organism evidence="1 2">
    <name type="scientific">Paenibacillus chungangensis</name>
    <dbReference type="NCBI Taxonomy" id="696535"/>
    <lineage>
        <taxon>Bacteria</taxon>
        <taxon>Bacillati</taxon>
        <taxon>Bacillota</taxon>
        <taxon>Bacilli</taxon>
        <taxon>Bacillales</taxon>
        <taxon>Paenibacillaceae</taxon>
        <taxon>Paenibacillus</taxon>
    </lineage>
</organism>
<dbReference type="RefSeq" id="WP_377567795.1">
    <property type="nucleotide sequence ID" value="NZ_JBHTJZ010000067.1"/>
</dbReference>
<proteinExistence type="predicted"/>
<accession>A0ABW3HW96</accession>
<evidence type="ECO:0000313" key="2">
    <source>
        <dbReference type="Proteomes" id="UP001596989"/>
    </source>
</evidence>
<dbReference type="InterPro" id="IPR036249">
    <property type="entry name" value="Thioredoxin-like_sf"/>
</dbReference>
<dbReference type="SUPFAM" id="SSF52833">
    <property type="entry name" value="Thioredoxin-like"/>
    <property type="match status" value="1"/>
</dbReference>